<organism evidence="9 10">
    <name type="scientific">Danaus chrysippus</name>
    <name type="common">African queen</name>
    <dbReference type="NCBI Taxonomy" id="151541"/>
    <lineage>
        <taxon>Eukaryota</taxon>
        <taxon>Metazoa</taxon>
        <taxon>Ecdysozoa</taxon>
        <taxon>Arthropoda</taxon>
        <taxon>Hexapoda</taxon>
        <taxon>Insecta</taxon>
        <taxon>Pterygota</taxon>
        <taxon>Neoptera</taxon>
        <taxon>Endopterygota</taxon>
        <taxon>Lepidoptera</taxon>
        <taxon>Glossata</taxon>
        <taxon>Ditrysia</taxon>
        <taxon>Papilionoidea</taxon>
        <taxon>Nymphalidae</taxon>
        <taxon>Danainae</taxon>
        <taxon>Danaini</taxon>
        <taxon>Danaina</taxon>
        <taxon>Danaus</taxon>
        <taxon>Anosia</taxon>
    </lineage>
</organism>
<evidence type="ECO:0000256" key="2">
    <source>
        <dbReference type="ARBA" id="ARBA00022443"/>
    </source>
</evidence>
<dbReference type="AlphaFoldDB" id="A0A8J2QTN0"/>
<dbReference type="PANTHER" id="PTHR19969:SF5">
    <property type="entry name" value="CRK-LIKE PROTEIN"/>
    <property type="match status" value="1"/>
</dbReference>
<evidence type="ECO:0000256" key="1">
    <source>
        <dbReference type="ARBA" id="ARBA00009756"/>
    </source>
</evidence>
<dbReference type="GO" id="GO:0016477">
    <property type="term" value="P:cell migration"/>
    <property type="evidence" value="ECO:0007669"/>
    <property type="project" value="TreeGrafter"/>
</dbReference>
<dbReference type="GO" id="GO:0030971">
    <property type="term" value="F:receptor tyrosine kinase binding"/>
    <property type="evidence" value="ECO:0007669"/>
    <property type="project" value="TreeGrafter"/>
</dbReference>
<dbReference type="GO" id="GO:0007167">
    <property type="term" value="P:enzyme-linked receptor protein signaling pathway"/>
    <property type="evidence" value="ECO:0007669"/>
    <property type="project" value="TreeGrafter"/>
</dbReference>
<comment type="caution">
    <text evidence="9">The sequence shown here is derived from an EMBL/GenBank/DDBJ whole genome shotgun (WGS) entry which is preliminary data.</text>
</comment>
<gene>
    <name evidence="9" type="ORF">DCHRY22_LOCUS9032</name>
</gene>
<sequence>MKPTSGDVVWVLYWFKILHRMANPPVGVSFDQNDMSRQILYIISTFSIFSWYFSGLSRAEATKLLLNETESGVFLVRDSKTIHGDYVLCVREDDRVSHYIINRMVSPDGTTRFRIGNQLFADMPALLAFYRLHYLDTTPLVKPLPQASVQATAAPTHSYHVLEVVIAKFDFVGCDADDLPFRRGERLMVINRDEEQWWTARNAQGRTGSIPVPYVQRLLDPSGVPYPAGEAMSQLDPPSPPANKTPQKPTNMQRTLPALARVRQTRVPNAYDKTALKLQEGDILKVTKMNINGQWEGELNGKVGHFPFTYVEFLDDVTS</sequence>
<dbReference type="Pfam" id="PF00018">
    <property type="entry name" value="SH3_1"/>
    <property type="match status" value="1"/>
</dbReference>
<dbReference type="Gene3D" id="3.30.505.10">
    <property type="entry name" value="SH2 domain"/>
    <property type="match status" value="1"/>
</dbReference>
<keyword evidence="3 4" id="KW-0727">SH2 domain</keyword>
<proteinExistence type="inferred from homology"/>
<evidence type="ECO:0000259" key="7">
    <source>
        <dbReference type="PROSITE" id="PS50001"/>
    </source>
</evidence>
<feature type="compositionally biased region" description="Polar residues" evidence="6">
    <location>
        <begin position="244"/>
        <end position="254"/>
    </location>
</feature>
<evidence type="ECO:0000313" key="9">
    <source>
        <dbReference type="EMBL" id="CAG9569834.1"/>
    </source>
</evidence>
<evidence type="ECO:0000256" key="5">
    <source>
        <dbReference type="PROSITE-ProRule" id="PRU00192"/>
    </source>
</evidence>
<dbReference type="PROSITE" id="PS50002">
    <property type="entry name" value="SH3"/>
    <property type="match status" value="2"/>
</dbReference>
<dbReference type="OrthoDB" id="9204160at2759"/>
<dbReference type="CDD" id="cd11759">
    <property type="entry name" value="SH3_CRK_C"/>
    <property type="match status" value="1"/>
</dbReference>
<dbReference type="InterPro" id="IPR051184">
    <property type="entry name" value="Tyrosine-phos_adapter"/>
</dbReference>
<dbReference type="PROSITE" id="PS50001">
    <property type="entry name" value="SH2"/>
    <property type="match status" value="1"/>
</dbReference>
<feature type="domain" description="SH2" evidence="7">
    <location>
        <begin position="51"/>
        <end position="144"/>
    </location>
</feature>
<evidence type="ECO:0000313" key="10">
    <source>
        <dbReference type="Proteomes" id="UP000789524"/>
    </source>
</evidence>
<feature type="region of interest" description="Disordered" evidence="6">
    <location>
        <begin position="226"/>
        <end position="254"/>
    </location>
</feature>
<dbReference type="Proteomes" id="UP000789524">
    <property type="component" value="Unassembled WGS sequence"/>
</dbReference>
<keyword evidence="10" id="KW-1185">Reference proteome</keyword>
<dbReference type="InterPro" id="IPR036860">
    <property type="entry name" value="SH2_dom_sf"/>
</dbReference>
<dbReference type="PANTHER" id="PTHR19969">
    <property type="entry name" value="SH2-SH3 ADAPTOR PROTEIN-RELATED"/>
    <property type="match status" value="1"/>
</dbReference>
<dbReference type="SMART" id="SM00252">
    <property type="entry name" value="SH2"/>
    <property type="match status" value="1"/>
</dbReference>
<accession>A0A8J2QTN0</accession>
<evidence type="ECO:0000256" key="6">
    <source>
        <dbReference type="SAM" id="MobiDB-lite"/>
    </source>
</evidence>
<dbReference type="Pfam" id="PF00017">
    <property type="entry name" value="SH2"/>
    <property type="match status" value="1"/>
</dbReference>
<protein>
    <submittedName>
        <fullName evidence="9">(African queen) hypothetical protein</fullName>
    </submittedName>
</protein>
<dbReference type="InterPro" id="IPR000980">
    <property type="entry name" value="SH2"/>
</dbReference>
<dbReference type="EMBL" id="CAKASE010000064">
    <property type="protein sequence ID" value="CAG9569834.1"/>
    <property type="molecule type" value="Genomic_DNA"/>
</dbReference>
<dbReference type="InterPro" id="IPR036028">
    <property type="entry name" value="SH3-like_dom_sf"/>
</dbReference>
<dbReference type="GO" id="GO:0035591">
    <property type="term" value="F:signaling adaptor activity"/>
    <property type="evidence" value="ECO:0007669"/>
    <property type="project" value="TreeGrafter"/>
</dbReference>
<dbReference type="SMART" id="SM00326">
    <property type="entry name" value="SH3"/>
    <property type="match status" value="2"/>
</dbReference>
<dbReference type="SUPFAM" id="SSF55550">
    <property type="entry name" value="SH2 domain"/>
    <property type="match status" value="1"/>
</dbReference>
<comment type="similarity">
    <text evidence="1">Belongs to the CRK family.</text>
</comment>
<dbReference type="GO" id="GO:0009653">
    <property type="term" value="P:anatomical structure morphogenesis"/>
    <property type="evidence" value="ECO:0007669"/>
    <property type="project" value="UniProtKB-ARBA"/>
</dbReference>
<feature type="domain" description="SH3" evidence="8">
    <location>
        <begin position="160"/>
        <end position="220"/>
    </location>
</feature>
<keyword evidence="2 5" id="KW-0728">SH3 domain</keyword>
<dbReference type="InterPro" id="IPR001452">
    <property type="entry name" value="SH3_domain"/>
</dbReference>
<feature type="domain" description="SH3" evidence="8">
    <location>
        <begin position="255"/>
        <end position="316"/>
    </location>
</feature>
<dbReference type="Gene3D" id="2.30.30.40">
    <property type="entry name" value="SH3 Domains"/>
    <property type="match status" value="2"/>
</dbReference>
<dbReference type="Pfam" id="PF07653">
    <property type="entry name" value="SH3_2"/>
    <property type="match status" value="1"/>
</dbReference>
<dbReference type="SUPFAM" id="SSF50044">
    <property type="entry name" value="SH3-domain"/>
    <property type="match status" value="2"/>
</dbReference>
<evidence type="ECO:0000256" key="4">
    <source>
        <dbReference type="PROSITE-ProRule" id="PRU00191"/>
    </source>
</evidence>
<dbReference type="PRINTS" id="PR00401">
    <property type="entry name" value="SH2DOMAIN"/>
</dbReference>
<reference evidence="9" key="1">
    <citation type="submission" date="2021-09" db="EMBL/GenBank/DDBJ databases">
        <authorList>
            <person name="Martin H S."/>
        </authorList>
    </citation>
    <scope>NUCLEOTIDE SEQUENCE</scope>
</reference>
<evidence type="ECO:0000256" key="3">
    <source>
        <dbReference type="ARBA" id="ARBA00022999"/>
    </source>
</evidence>
<dbReference type="GO" id="GO:0005737">
    <property type="term" value="C:cytoplasm"/>
    <property type="evidence" value="ECO:0007669"/>
    <property type="project" value="TreeGrafter"/>
</dbReference>
<dbReference type="PRINTS" id="PR00452">
    <property type="entry name" value="SH3DOMAIN"/>
</dbReference>
<dbReference type="GO" id="GO:0048468">
    <property type="term" value="P:cell development"/>
    <property type="evidence" value="ECO:0007669"/>
    <property type="project" value="UniProtKB-ARBA"/>
</dbReference>
<dbReference type="InterPro" id="IPR035458">
    <property type="entry name" value="CRK_SH3_C"/>
</dbReference>
<name>A0A8J2QTN0_9NEOP</name>
<evidence type="ECO:0000259" key="8">
    <source>
        <dbReference type="PROSITE" id="PS50002"/>
    </source>
</evidence>